<protein>
    <submittedName>
        <fullName evidence="2">Galactose-1-phosphate uridylyltransferase</fullName>
    </submittedName>
</protein>
<dbReference type="Gene3D" id="3.30.428.10">
    <property type="entry name" value="HIT-like"/>
    <property type="match status" value="2"/>
</dbReference>
<dbReference type="InterPro" id="IPR053177">
    <property type="entry name" value="ADP-glucose_phosphorylase"/>
</dbReference>
<dbReference type="AlphaFoldDB" id="A0A3N4Z1Q4"/>
<dbReference type="PANTHER" id="PTHR42763">
    <property type="entry name" value="ADP-GLUCOSE PHOSPHORYLASE"/>
    <property type="match status" value="1"/>
</dbReference>
<dbReference type="EMBL" id="RKRA01000001">
    <property type="protein sequence ID" value="RPF26537.1"/>
    <property type="molecule type" value="Genomic_DNA"/>
</dbReference>
<dbReference type="GO" id="GO:0016779">
    <property type="term" value="F:nucleotidyltransferase activity"/>
    <property type="evidence" value="ECO:0007669"/>
    <property type="project" value="UniProtKB-KW"/>
</dbReference>
<gene>
    <name evidence="2" type="ORF">EDD32_0982</name>
</gene>
<evidence type="ECO:0000313" key="2">
    <source>
        <dbReference type="EMBL" id="RPF26537.1"/>
    </source>
</evidence>
<keyword evidence="3" id="KW-1185">Reference proteome</keyword>
<dbReference type="Pfam" id="PF16268">
    <property type="entry name" value="DUF4921"/>
    <property type="match status" value="1"/>
</dbReference>
<dbReference type="PANTHER" id="PTHR42763:SF2">
    <property type="entry name" value="ADP-GLUCOSE PHOSPHORYLASE"/>
    <property type="match status" value="1"/>
</dbReference>
<name>A0A3N4Z1Q4_9MICO</name>
<feature type="domain" description="DUF4921" evidence="1">
    <location>
        <begin position="15"/>
        <end position="439"/>
    </location>
</feature>
<dbReference type="Proteomes" id="UP000280726">
    <property type="component" value="Unassembled WGS sequence"/>
</dbReference>
<accession>A0A3N4Z1Q4</accession>
<reference evidence="2 3" key="1">
    <citation type="submission" date="2018-11" db="EMBL/GenBank/DDBJ databases">
        <title>Sequencing the genomes of 1000 actinobacteria strains.</title>
        <authorList>
            <person name="Klenk H.-P."/>
        </authorList>
    </citation>
    <scope>NUCLEOTIDE SEQUENCE [LARGE SCALE GENOMIC DNA]</scope>
    <source>
        <strain evidence="2 3">DSM 14418</strain>
    </source>
</reference>
<sequence length="444" mass="49511">MLLPHPAGSGPITRMADGTIKQVSPLTGTEVWTVPGRAHRPLGVAASDPVPLDPEAHGRHCAFCHLRYLDTPPEKSRLVRSGTTWQTLRELPAHELTRTVAEFRRIPNLFEILSLDYWHVNYGYEVPGSVAARTRAYLADETGRAHVLAVLRARLLAGGLTPAQWEAMSTDERLAHASGLFGGGHDVVVARRHFVDGATHDDQLAASGTLTPEEHHRYTAFTVETMRSLYAANRYVRYVAVFQNWLRPAGASFDHLHKQLVAIDERGRQTEMELERLRTNPNLYNEVAVNYAGYANLVVAENDHAVAFAGFGHRYPTLEVYSKSPRSEPWEQTEEEVRGMSDLLHACHAATGTPVPTNEEWHHRPADVDMAMPWRVMLKWRVSTLAGFEGGTKINLNTIDPYSLRDMVVPRLYALRDAGAIAPVRIATECPCRPNSLHYGRGGF</sequence>
<proteinExistence type="predicted"/>
<evidence type="ECO:0000259" key="1">
    <source>
        <dbReference type="Pfam" id="PF16268"/>
    </source>
</evidence>
<organism evidence="2 3">
    <name type="scientific">Georgenia muralis</name>
    <dbReference type="NCBI Taxonomy" id="154117"/>
    <lineage>
        <taxon>Bacteria</taxon>
        <taxon>Bacillati</taxon>
        <taxon>Actinomycetota</taxon>
        <taxon>Actinomycetes</taxon>
        <taxon>Micrococcales</taxon>
        <taxon>Bogoriellaceae</taxon>
        <taxon>Georgenia</taxon>
    </lineage>
</organism>
<dbReference type="InterPro" id="IPR036265">
    <property type="entry name" value="HIT-like_sf"/>
</dbReference>
<dbReference type="OrthoDB" id="9762211at2"/>
<evidence type="ECO:0000313" key="3">
    <source>
        <dbReference type="Proteomes" id="UP000280726"/>
    </source>
</evidence>
<keyword evidence="2" id="KW-0808">Transferase</keyword>
<comment type="caution">
    <text evidence="2">The sequence shown here is derived from an EMBL/GenBank/DDBJ whole genome shotgun (WGS) entry which is preliminary data.</text>
</comment>
<dbReference type="SUPFAM" id="SSF54197">
    <property type="entry name" value="HIT-like"/>
    <property type="match status" value="1"/>
</dbReference>
<keyword evidence="2" id="KW-0548">Nucleotidyltransferase</keyword>
<dbReference type="RefSeq" id="WP_123915267.1">
    <property type="nucleotide sequence ID" value="NZ_RKRA01000001.1"/>
</dbReference>
<dbReference type="InterPro" id="IPR032576">
    <property type="entry name" value="DUF4921"/>
</dbReference>